<feature type="region of interest" description="Disordered" evidence="1">
    <location>
        <begin position="23"/>
        <end position="128"/>
    </location>
</feature>
<feature type="compositionally biased region" description="Acidic residues" evidence="1">
    <location>
        <begin position="207"/>
        <end position="217"/>
    </location>
</feature>
<feature type="compositionally biased region" description="Pro residues" evidence="1">
    <location>
        <begin position="69"/>
        <end position="81"/>
    </location>
</feature>
<feature type="region of interest" description="Disordered" evidence="1">
    <location>
        <begin position="399"/>
        <end position="465"/>
    </location>
</feature>
<reference evidence="4" key="1">
    <citation type="journal article" date="2021" name="Nat. Commun.">
        <title>Genetic determinants of endophytism in the Arabidopsis root mycobiome.</title>
        <authorList>
            <person name="Mesny F."/>
            <person name="Miyauchi S."/>
            <person name="Thiergart T."/>
            <person name="Pickel B."/>
            <person name="Atanasova L."/>
            <person name="Karlsson M."/>
            <person name="Huettel B."/>
            <person name="Barry K.W."/>
            <person name="Haridas S."/>
            <person name="Chen C."/>
            <person name="Bauer D."/>
            <person name="Andreopoulos W."/>
            <person name="Pangilinan J."/>
            <person name="LaButti K."/>
            <person name="Riley R."/>
            <person name="Lipzen A."/>
            <person name="Clum A."/>
            <person name="Drula E."/>
            <person name="Henrissat B."/>
            <person name="Kohler A."/>
            <person name="Grigoriev I.V."/>
            <person name="Martin F.M."/>
            <person name="Hacquard S."/>
        </authorList>
    </citation>
    <scope>NUCLEOTIDE SEQUENCE</scope>
    <source>
        <strain evidence="4">MPI-CAGE-AT-0021</strain>
    </source>
</reference>
<evidence type="ECO:0000256" key="1">
    <source>
        <dbReference type="SAM" id="MobiDB-lite"/>
    </source>
</evidence>
<organism evidence="4 5">
    <name type="scientific">Dactylonectria estremocensis</name>
    <dbReference type="NCBI Taxonomy" id="1079267"/>
    <lineage>
        <taxon>Eukaryota</taxon>
        <taxon>Fungi</taxon>
        <taxon>Dikarya</taxon>
        <taxon>Ascomycota</taxon>
        <taxon>Pezizomycotina</taxon>
        <taxon>Sordariomycetes</taxon>
        <taxon>Hypocreomycetidae</taxon>
        <taxon>Hypocreales</taxon>
        <taxon>Nectriaceae</taxon>
        <taxon>Dactylonectria</taxon>
    </lineage>
</organism>
<protein>
    <recommendedName>
        <fullName evidence="3">DUF7371 domain-containing protein</fullName>
    </recommendedName>
</protein>
<evidence type="ECO:0000256" key="2">
    <source>
        <dbReference type="SAM" id="SignalP"/>
    </source>
</evidence>
<feature type="compositionally biased region" description="Low complexity" evidence="1">
    <location>
        <begin position="640"/>
        <end position="656"/>
    </location>
</feature>
<feature type="compositionally biased region" description="Polar residues" evidence="1">
    <location>
        <begin position="185"/>
        <end position="200"/>
    </location>
</feature>
<evidence type="ECO:0000313" key="5">
    <source>
        <dbReference type="Proteomes" id="UP000717696"/>
    </source>
</evidence>
<gene>
    <name evidence="4" type="ORF">B0J13DRAFT_645224</name>
</gene>
<feature type="compositionally biased region" description="Gly residues" evidence="1">
    <location>
        <begin position="442"/>
        <end position="454"/>
    </location>
</feature>
<feature type="compositionally biased region" description="Gly residues" evidence="1">
    <location>
        <begin position="306"/>
        <end position="315"/>
    </location>
</feature>
<proteinExistence type="predicted"/>
<evidence type="ECO:0000259" key="3">
    <source>
        <dbReference type="Pfam" id="PF24086"/>
    </source>
</evidence>
<comment type="caution">
    <text evidence="4">The sequence shown here is derived from an EMBL/GenBank/DDBJ whole genome shotgun (WGS) entry which is preliminary data.</text>
</comment>
<evidence type="ECO:0000313" key="4">
    <source>
        <dbReference type="EMBL" id="KAH7129344.1"/>
    </source>
</evidence>
<dbReference type="EMBL" id="JAGMUU010000021">
    <property type="protein sequence ID" value="KAH7129344.1"/>
    <property type="molecule type" value="Genomic_DNA"/>
</dbReference>
<sequence length="1281" mass="127609">MRVSALLGAIVATGLWGHSSAQAADYGSSGGSPNGFPSDSSGNLPPANSNDSPGTFPVPGTGPGGVPGGVPPIGPVIPPGGIPGGGLPTFVTSSGTPTGIPDDGSVIVPGGLPSPGGVAGAPGGPGTPGASNSLYPTCATSTTTIVVTVYATSSNDFPDDGPSDGSDPYQTVAQLPAPTQPPYFTINTANPPVQPFTTLTIDIWGPGEDDSGSEDENGTGPGDGADPSDGAGTGNDDTDNGDGNIPTDGSNPTDGSFPSDGSVPGGGSVPGDGSDAPTFSIPDPDTAPEYSSDGTDVFPTAAPGDVSGGFPGGSGASTQAPAPFPSQVPGPGIPPFDPSQDSGAQLSDNIPVSTRIISQAPAEVSPWLTWAPATIGEPLPTSWATITGADGIPTIISGGNAPGDQGLPPIFSSDVSPASGIPGLPQGISTALPFPPPAGVTAGPGGAVPGGPSDGSGFPFPGDDSANGITTCTRVTVIGSDGLPTVVDSTWVISASTLVTQASAQLPAPGTIQGPGGIPATGVPVGADDSGITTSTTYTVIGADGLPTVVQSTWLVPNPTQAVSIQTQAPFPSIPSSDPNGLPGGISGIPGDVPNGPGQQAGGAPITTCTSYTVIGTNGLPTVVDSTWVVPGRVNTLAPFPGSPSNPSGASSALPNGIPPVITDFPPSDGSAGPGVTGGTGITTCTSYTVIGADGLPTVVDSTWVIPGAADTQGPLSGNPSYASNSFPPGFPTGVPGQITASPGLPFPGDGGAGGITTCASYTITGTDGLPTVVKSTWMVPNESALPTATSVDFPSGFPQHTVTDSLESFKSDAAAGQFTVVTTAVVVGTDGQPTPVVQTVVLTSASDLGGPHGTVSKIPAPPPSGPVVSSGDLNPLPTGPPTLSEYGAAPELPSFVGSSDDAQATFISGTATGLLTYATTQIVDSTGGPVFSNGAHDPSGTGVPVPDLGYGPVPSEITLWPQASNVQISIWTNLIEEPTTTYTIKFPLTTMATITVPAGSVGRRVLRRQESTSVASLSALTTGDALPTPSVTSAAASGAPTMCSAGGTIGNTTIDFDNSMPGPLFNPLEAVWFSEGFHIVPPSLQPAQPYVPTSGGQLVEFVPPSLSNTTSSGSSDVAEIGMGPHSPSPCFRFDFFGASLGCETQGNEEWCEYEISAYRYNDTSSSEESIAWSEIKQVPACSTFLEGGYQLTPIELEGYKDLSSVLITLRVGLELRTWWGDDFRVGWTDNSCVAEACRSNSPHILAKRETVESALRRGIWGWTPTGFERLNYTLALESMD</sequence>
<dbReference type="InterPro" id="IPR055795">
    <property type="entry name" value="DUF7371"/>
</dbReference>
<dbReference type="OrthoDB" id="5385013at2759"/>
<dbReference type="Proteomes" id="UP000717696">
    <property type="component" value="Unassembled WGS sequence"/>
</dbReference>
<feature type="compositionally biased region" description="Low complexity" evidence="1">
    <location>
        <begin position="241"/>
        <end position="262"/>
    </location>
</feature>
<feature type="compositionally biased region" description="Low complexity" evidence="1">
    <location>
        <begin position="455"/>
        <end position="465"/>
    </location>
</feature>
<feature type="domain" description="DUF7371" evidence="3">
    <location>
        <begin position="1051"/>
        <end position="1239"/>
    </location>
</feature>
<accession>A0A9P9E297</accession>
<dbReference type="Pfam" id="PF24086">
    <property type="entry name" value="DUF7371"/>
    <property type="match status" value="1"/>
</dbReference>
<name>A0A9P9E297_9HYPO</name>
<keyword evidence="5" id="KW-1185">Reference proteome</keyword>
<feature type="compositionally biased region" description="Gly residues" evidence="1">
    <location>
        <begin position="113"/>
        <end position="127"/>
    </location>
</feature>
<feature type="region of interest" description="Disordered" evidence="1">
    <location>
        <begin position="155"/>
        <end position="347"/>
    </location>
</feature>
<feature type="region of interest" description="Disordered" evidence="1">
    <location>
        <begin position="640"/>
        <end position="678"/>
    </location>
</feature>
<feature type="compositionally biased region" description="Pro residues" evidence="1">
    <location>
        <begin position="322"/>
        <end position="337"/>
    </location>
</feature>
<feature type="chain" id="PRO_5040197692" description="DUF7371 domain-containing protein" evidence="2">
    <location>
        <begin position="22"/>
        <end position="1281"/>
    </location>
</feature>
<keyword evidence="2" id="KW-0732">Signal</keyword>
<feature type="compositionally biased region" description="Low complexity" evidence="1">
    <location>
        <begin position="34"/>
        <end position="43"/>
    </location>
</feature>
<feature type="signal peptide" evidence="2">
    <location>
        <begin position="1"/>
        <end position="21"/>
    </location>
</feature>